<dbReference type="RefSeq" id="WP_006677941.1">
    <property type="nucleotide sequence ID" value="NZ_AHKH01000049.1"/>
</dbReference>
<evidence type="ECO:0000313" key="2">
    <source>
        <dbReference type="EMBL" id="EHQ61030.1"/>
    </source>
</evidence>
<keyword evidence="1" id="KW-0812">Transmembrane</keyword>
<keyword evidence="3" id="KW-1185">Reference proteome</keyword>
<name>H3SIS6_9BACL</name>
<keyword evidence="1" id="KW-0472">Membrane</keyword>
<keyword evidence="1" id="KW-1133">Transmembrane helix</keyword>
<comment type="caution">
    <text evidence="2">The sequence shown here is derived from an EMBL/GenBank/DDBJ whole genome shotgun (WGS) entry which is preliminary data.</text>
</comment>
<dbReference type="EMBL" id="AHKH01000049">
    <property type="protein sequence ID" value="EHQ61030.1"/>
    <property type="molecule type" value="Genomic_DNA"/>
</dbReference>
<dbReference type="Proteomes" id="UP000003900">
    <property type="component" value="Unassembled WGS sequence"/>
</dbReference>
<accession>H3SIS6</accession>
<evidence type="ECO:0000313" key="3">
    <source>
        <dbReference type="Proteomes" id="UP000003900"/>
    </source>
</evidence>
<sequence length="284" mass="31383">MSIEQQIRDKLQDCAEAMENPSEMQKRIQEVAYERYRNEKYKAKSKLKVRMVACMLGAILLVPVVIYTGPAVAAQIRALLNLSGTEDLRSFITKDKDSDYVTTNLYADEISGNQTAQEVLARIYRGFPETKDFNIASAQIAKGINGGRQIHQFNIILIENGKTFEEPHKEVVANVDVETGQLHFVQTIGLEPFAPHASQLQDSEAIAMANAFLKQLDVNIDGYQPEVTRAHGDEAQGNGQSIVIYKDAADGKEAFQVNLQEGSTSVAFFSSEKPGSHDAESSQP</sequence>
<dbReference type="AlphaFoldDB" id="H3SIS6"/>
<reference evidence="2 3" key="1">
    <citation type="journal article" date="2012" name="J. Bacteriol.">
        <title>Genome Sequence of the Pattern-Forming Social Bacterium Paenibacillus dendritiformis C454 Chiral Morphotype.</title>
        <authorList>
            <person name="Sirota-Madi A."/>
            <person name="Olender T."/>
            <person name="Helman Y."/>
            <person name="Brainis I."/>
            <person name="Finkelshtein A."/>
            <person name="Roth D."/>
            <person name="Hagai E."/>
            <person name="Leshkowitz D."/>
            <person name="Brodsky L."/>
            <person name="Galatenko V."/>
            <person name="Nikolaev V."/>
            <person name="Gutnick D.L."/>
            <person name="Lancet D."/>
            <person name="Ben-Jacob E."/>
        </authorList>
    </citation>
    <scope>NUCLEOTIDE SEQUENCE [LARGE SCALE GENOMIC DNA]</scope>
    <source>
        <strain evidence="2 3">C454</strain>
    </source>
</reference>
<organism evidence="2 3">
    <name type="scientific">Paenibacillus dendritiformis C454</name>
    <dbReference type="NCBI Taxonomy" id="1131935"/>
    <lineage>
        <taxon>Bacteria</taxon>
        <taxon>Bacillati</taxon>
        <taxon>Bacillota</taxon>
        <taxon>Bacilli</taxon>
        <taxon>Bacillales</taxon>
        <taxon>Paenibacillaceae</taxon>
        <taxon>Paenibacillus</taxon>
    </lineage>
</organism>
<evidence type="ECO:0000256" key="1">
    <source>
        <dbReference type="SAM" id="Phobius"/>
    </source>
</evidence>
<dbReference type="PATRIC" id="fig|1131935.3.peg.3588"/>
<protein>
    <submittedName>
        <fullName evidence="2">Uncharacterized protein</fullName>
    </submittedName>
</protein>
<feature type="transmembrane region" description="Helical" evidence="1">
    <location>
        <begin position="47"/>
        <end position="67"/>
    </location>
</feature>
<dbReference type="OrthoDB" id="2573875at2"/>
<gene>
    <name evidence="2" type="ORF">PDENDC454_17248</name>
</gene>
<dbReference type="STRING" id="1131935.PDENDC454_17248"/>
<proteinExistence type="predicted"/>